<feature type="region of interest" description="CPSase" evidence="11">
    <location>
        <begin position="1"/>
        <end position="193"/>
    </location>
</feature>
<keyword evidence="7 11" id="KW-0315">Glutamine amidotransferase</keyword>
<evidence type="ECO:0000256" key="11">
    <source>
        <dbReference type="HAMAP-Rule" id="MF_01209"/>
    </source>
</evidence>
<dbReference type="RefSeq" id="WP_068847418.1">
    <property type="nucleotide sequence ID" value="NZ_LYDR01000063.1"/>
</dbReference>
<dbReference type="GO" id="GO:0006526">
    <property type="term" value="P:L-arginine biosynthetic process"/>
    <property type="evidence" value="ECO:0007669"/>
    <property type="project" value="UniProtKB-UniRule"/>
</dbReference>
<keyword evidence="11" id="KW-0055">Arginine biosynthesis</keyword>
<evidence type="ECO:0000256" key="10">
    <source>
        <dbReference type="ARBA" id="ARBA00049285"/>
    </source>
</evidence>
<dbReference type="OrthoDB" id="9804328at2"/>
<dbReference type="GO" id="GO:0004088">
    <property type="term" value="F:carbamoyl-phosphate synthase (glutamine-hydrolyzing) activity"/>
    <property type="evidence" value="ECO:0007669"/>
    <property type="project" value="UniProtKB-UniRule"/>
</dbReference>
<feature type="binding site" evidence="11">
    <location>
        <position position="273"/>
    </location>
    <ligand>
        <name>L-glutamine</name>
        <dbReference type="ChEBI" id="CHEBI:58359"/>
    </ligand>
</feature>
<dbReference type="Pfam" id="PF00988">
    <property type="entry name" value="CPSase_sm_chain"/>
    <property type="match status" value="1"/>
</dbReference>
<comment type="catalytic activity">
    <reaction evidence="9 11">
        <text>hydrogencarbonate + L-glutamine + 2 ATP + H2O = carbamoyl phosphate + L-glutamate + 2 ADP + phosphate + 2 H(+)</text>
        <dbReference type="Rhea" id="RHEA:18633"/>
        <dbReference type="ChEBI" id="CHEBI:15377"/>
        <dbReference type="ChEBI" id="CHEBI:15378"/>
        <dbReference type="ChEBI" id="CHEBI:17544"/>
        <dbReference type="ChEBI" id="CHEBI:29985"/>
        <dbReference type="ChEBI" id="CHEBI:30616"/>
        <dbReference type="ChEBI" id="CHEBI:43474"/>
        <dbReference type="ChEBI" id="CHEBI:58228"/>
        <dbReference type="ChEBI" id="CHEBI:58359"/>
        <dbReference type="ChEBI" id="CHEBI:456216"/>
        <dbReference type="EC" id="6.3.5.5"/>
    </reaction>
</comment>
<keyword evidence="14" id="KW-1185">Reference proteome</keyword>
<keyword evidence="6 11" id="KW-0067">ATP-binding</keyword>
<feature type="active site" description="Nucleophile" evidence="11">
    <location>
        <position position="269"/>
    </location>
</feature>
<comment type="catalytic activity">
    <reaction evidence="10 11">
        <text>L-glutamine + H2O = L-glutamate + NH4(+)</text>
        <dbReference type="Rhea" id="RHEA:15889"/>
        <dbReference type="ChEBI" id="CHEBI:15377"/>
        <dbReference type="ChEBI" id="CHEBI:28938"/>
        <dbReference type="ChEBI" id="CHEBI:29985"/>
        <dbReference type="ChEBI" id="CHEBI:58359"/>
    </reaction>
</comment>
<feature type="binding site" evidence="11">
    <location>
        <position position="314"/>
    </location>
    <ligand>
        <name>L-glutamine</name>
        <dbReference type="ChEBI" id="CHEBI:58359"/>
    </ligand>
</feature>
<evidence type="ECO:0000256" key="8">
    <source>
        <dbReference type="ARBA" id="ARBA00022975"/>
    </source>
</evidence>
<dbReference type="InterPro" id="IPR029062">
    <property type="entry name" value="Class_I_gatase-like"/>
</dbReference>
<dbReference type="EMBL" id="LYDR01000063">
    <property type="protein sequence ID" value="ODA32826.1"/>
    <property type="molecule type" value="Genomic_DNA"/>
</dbReference>
<evidence type="ECO:0000256" key="4">
    <source>
        <dbReference type="ARBA" id="ARBA00022598"/>
    </source>
</evidence>
<dbReference type="SUPFAM" id="SSF52317">
    <property type="entry name" value="Class I glutamine amidotransferase-like"/>
    <property type="match status" value="1"/>
</dbReference>
<evidence type="ECO:0000256" key="3">
    <source>
        <dbReference type="ARBA" id="ARBA00007800"/>
    </source>
</evidence>
<proteinExistence type="inferred from homology"/>
<dbReference type="Gene3D" id="3.50.30.20">
    <property type="entry name" value="Carbamoyl-phosphate synthase small subunit, N-terminal domain"/>
    <property type="match status" value="1"/>
</dbReference>
<comment type="pathway">
    <text evidence="2 11">Amino-acid biosynthesis; L-arginine biosynthesis; carbamoyl phosphate from bicarbonate: step 1/1.</text>
</comment>
<feature type="binding site" evidence="11">
    <location>
        <position position="242"/>
    </location>
    <ligand>
        <name>L-glutamine</name>
        <dbReference type="ChEBI" id="CHEBI:58359"/>
    </ligand>
</feature>
<keyword evidence="5 11" id="KW-0547">Nucleotide-binding</keyword>
<name>A0A1C3EHW3_9PLAN</name>
<feature type="binding site" evidence="11">
    <location>
        <position position="244"/>
    </location>
    <ligand>
        <name>L-glutamine</name>
        <dbReference type="ChEBI" id="CHEBI:58359"/>
    </ligand>
</feature>
<feature type="binding site" evidence="11">
    <location>
        <position position="311"/>
    </location>
    <ligand>
        <name>L-glutamine</name>
        <dbReference type="ChEBI" id="CHEBI:58359"/>
    </ligand>
</feature>
<dbReference type="Proteomes" id="UP000094828">
    <property type="component" value="Unassembled WGS sequence"/>
</dbReference>
<feature type="domain" description="Carbamoyl-phosphate synthase small subunit N-terminal" evidence="12">
    <location>
        <begin position="7"/>
        <end position="137"/>
    </location>
</feature>
<comment type="pathway">
    <text evidence="1 11">Pyrimidine metabolism; UMP biosynthesis via de novo pathway; (S)-dihydroorotate from bicarbonate: step 1/3.</text>
</comment>
<dbReference type="InterPro" id="IPR006274">
    <property type="entry name" value="CarbamoylP_synth_ssu"/>
</dbReference>
<dbReference type="NCBIfam" id="NF009475">
    <property type="entry name" value="PRK12838.1"/>
    <property type="match status" value="1"/>
</dbReference>
<keyword evidence="11" id="KW-0028">Amino-acid biosynthesis</keyword>
<evidence type="ECO:0000313" key="13">
    <source>
        <dbReference type="EMBL" id="ODA32826.1"/>
    </source>
</evidence>
<dbReference type="InterPro" id="IPR002474">
    <property type="entry name" value="CarbamoylP_synth_ssu_N"/>
</dbReference>
<feature type="binding site" evidence="11">
    <location>
        <position position="51"/>
    </location>
    <ligand>
        <name>L-glutamine</name>
        <dbReference type="ChEBI" id="CHEBI:58359"/>
    </ligand>
</feature>
<evidence type="ECO:0000259" key="12">
    <source>
        <dbReference type="SMART" id="SM01097"/>
    </source>
</evidence>
<dbReference type="InterPro" id="IPR017926">
    <property type="entry name" value="GATASE"/>
</dbReference>
<dbReference type="EC" id="6.3.5.5" evidence="11"/>
<evidence type="ECO:0000256" key="1">
    <source>
        <dbReference type="ARBA" id="ARBA00004812"/>
    </source>
</evidence>
<comment type="function">
    <text evidence="11">Small subunit of the glutamine-dependent carbamoyl phosphate synthetase (CPSase). CPSase catalyzes the formation of carbamoyl phosphate from the ammonia moiety of glutamine, carbonate, and phosphate donated by ATP, constituting the first step of 2 biosynthetic pathways, one leading to arginine and/or urea and the other to pyrimidine nucleotides. The small subunit (glutamine amidotransferase) binds and cleaves glutamine to supply the large subunit with the substrate ammonia.</text>
</comment>
<keyword evidence="4 11" id="KW-0436">Ligase</keyword>
<evidence type="ECO:0000256" key="5">
    <source>
        <dbReference type="ARBA" id="ARBA00022741"/>
    </source>
</evidence>
<evidence type="ECO:0000256" key="9">
    <source>
        <dbReference type="ARBA" id="ARBA00048816"/>
    </source>
</evidence>
<dbReference type="FunFam" id="3.50.30.20:FF:000001">
    <property type="entry name" value="Carbamoyl-phosphate synthase small chain"/>
    <property type="match status" value="1"/>
</dbReference>
<organism evidence="13 14">
    <name type="scientific">Planctopirus hydrillae</name>
    <dbReference type="NCBI Taxonomy" id="1841610"/>
    <lineage>
        <taxon>Bacteria</taxon>
        <taxon>Pseudomonadati</taxon>
        <taxon>Planctomycetota</taxon>
        <taxon>Planctomycetia</taxon>
        <taxon>Planctomycetales</taxon>
        <taxon>Planctomycetaceae</taxon>
        <taxon>Planctopirus</taxon>
    </lineage>
</organism>
<dbReference type="PROSITE" id="PS51273">
    <property type="entry name" value="GATASE_TYPE_1"/>
    <property type="match status" value="1"/>
</dbReference>
<evidence type="ECO:0000256" key="6">
    <source>
        <dbReference type="ARBA" id="ARBA00022840"/>
    </source>
</evidence>
<dbReference type="InterPro" id="IPR050472">
    <property type="entry name" value="Anth_synth/Amidotransfase"/>
</dbReference>
<dbReference type="PANTHER" id="PTHR43418:SF7">
    <property type="entry name" value="CARBAMOYL-PHOSPHATE SYNTHASE SMALL CHAIN"/>
    <property type="match status" value="1"/>
</dbReference>
<protein>
    <recommendedName>
        <fullName evidence="11">Carbamoyl phosphate synthase small chain</fullName>
        <ecNumber evidence="11">6.3.5.5</ecNumber>
    </recommendedName>
    <alternativeName>
        <fullName evidence="11">Carbamoyl phosphate synthetase glutamine chain</fullName>
    </alternativeName>
</protein>
<evidence type="ECO:0000313" key="14">
    <source>
        <dbReference type="Proteomes" id="UP000094828"/>
    </source>
</evidence>
<dbReference type="PRINTS" id="PR00096">
    <property type="entry name" value="GATASE"/>
</dbReference>
<dbReference type="InterPro" id="IPR036480">
    <property type="entry name" value="CarbP_synth_ssu_N_sf"/>
</dbReference>
<accession>A0A1C3EHW3</accession>
<gene>
    <name evidence="11" type="primary">carA</name>
    <name evidence="13" type="ORF">A6X21_21150</name>
</gene>
<keyword evidence="8 11" id="KW-0665">Pyrimidine biosynthesis</keyword>
<dbReference type="AlphaFoldDB" id="A0A1C3EHW3"/>
<dbReference type="STRING" id="1841610.A6X21_21150"/>
<dbReference type="SUPFAM" id="SSF52021">
    <property type="entry name" value="Carbamoyl phosphate synthetase, small subunit N-terminal domain"/>
    <property type="match status" value="1"/>
</dbReference>
<feature type="active site" evidence="11">
    <location>
        <position position="353"/>
    </location>
</feature>
<dbReference type="PRINTS" id="PR00097">
    <property type="entry name" value="ANTSNTHASEII"/>
</dbReference>
<evidence type="ECO:0000256" key="2">
    <source>
        <dbReference type="ARBA" id="ARBA00005077"/>
    </source>
</evidence>
<feature type="binding site" evidence="11">
    <location>
        <position position="270"/>
    </location>
    <ligand>
        <name>L-glutamine</name>
        <dbReference type="ChEBI" id="CHEBI:58359"/>
    </ligand>
</feature>
<dbReference type="PRINTS" id="PR00099">
    <property type="entry name" value="CPSGATASE"/>
</dbReference>
<dbReference type="NCBIfam" id="TIGR01368">
    <property type="entry name" value="CPSaseIIsmall"/>
    <property type="match status" value="1"/>
</dbReference>
<dbReference type="HAMAP" id="MF_01209">
    <property type="entry name" value="CPSase_S_chain"/>
    <property type="match status" value="1"/>
</dbReference>
<evidence type="ECO:0000256" key="7">
    <source>
        <dbReference type="ARBA" id="ARBA00022962"/>
    </source>
</evidence>
<dbReference type="UniPathway" id="UPA00068">
    <property type="reaction ID" value="UER00171"/>
</dbReference>
<dbReference type="SMART" id="SM01097">
    <property type="entry name" value="CPSase_sm_chain"/>
    <property type="match status" value="1"/>
</dbReference>
<dbReference type="PANTHER" id="PTHR43418">
    <property type="entry name" value="MULTIFUNCTIONAL TRYPTOPHAN BIOSYNTHESIS PROTEIN-RELATED"/>
    <property type="match status" value="1"/>
</dbReference>
<dbReference type="InterPro" id="IPR035686">
    <property type="entry name" value="CPSase_GATase1"/>
</dbReference>
<dbReference type="CDD" id="cd01744">
    <property type="entry name" value="GATase1_CPSase"/>
    <property type="match status" value="1"/>
</dbReference>
<dbReference type="GO" id="GO:0006207">
    <property type="term" value="P:'de novo' pyrimidine nucleobase biosynthetic process"/>
    <property type="evidence" value="ECO:0007669"/>
    <property type="project" value="InterPro"/>
</dbReference>
<sequence>MSQEAKSSACLALADGSVFFGSAFGASGEVTGEVVFNTSMTGYGEILTDPSYCGQIVTMTYPLIGNYGINFEDVESKGPRLRAFVVRELCRAPSNFRSELSLDDYLRKAGIIGLEGIDTRSLVRRLRSQGAVTGVLSTIDLDPQSLIAKAQAAPSIVGQDLVQEVMPAASFSWTEKLGNFATLAPQDSQPTRYHVVAIDYGMKWNILRHLTQVGCRVTVVPGTSTAAEILALQPDGVFLSNGPGDPEPLTYAIRTIRELLGKLPIFGICLGHQLLGLAAGARTYKLKFGHRGANQPVMNLRNSKVEITSQNHGFAIDALTLPANIEVTHRNLNDQTIEGMRLTDQPAFSVQYHPEAAAGPHDSAYLFEEFCSLMDLSAGKSKA</sequence>
<comment type="subunit">
    <text evidence="11">Composed of two chains; the small (or glutamine) chain promotes the hydrolysis of glutamine to ammonia, which is used by the large (or ammonia) chain to synthesize carbamoyl phosphate. Tetramer of heterodimers (alpha,beta)4.</text>
</comment>
<dbReference type="GO" id="GO:0005524">
    <property type="term" value="F:ATP binding"/>
    <property type="evidence" value="ECO:0007669"/>
    <property type="project" value="UniProtKB-UniRule"/>
</dbReference>
<feature type="binding site" evidence="11">
    <location>
        <position position="313"/>
    </location>
    <ligand>
        <name>L-glutamine</name>
        <dbReference type="ChEBI" id="CHEBI:58359"/>
    </ligand>
</feature>
<dbReference type="UniPathway" id="UPA00070">
    <property type="reaction ID" value="UER00115"/>
</dbReference>
<dbReference type="GO" id="GO:0004359">
    <property type="term" value="F:glutaminase activity"/>
    <property type="evidence" value="ECO:0007669"/>
    <property type="project" value="RHEA"/>
</dbReference>
<comment type="similarity">
    <text evidence="3 11">Belongs to the CarA family.</text>
</comment>
<reference evidence="13 14" key="1">
    <citation type="submission" date="2016-05" db="EMBL/GenBank/DDBJ databases">
        <title>Genomic and physiological characterization of Planctopirus sp. isolated from fresh water lake.</title>
        <authorList>
            <person name="Subhash Y."/>
            <person name="Ramana C."/>
        </authorList>
    </citation>
    <scope>NUCLEOTIDE SEQUENCE [LARGE SCALE GENOMIC DNA]</scope>
    <source>
        <strain evidence="13 14">JC280</strain>
    </source>
</reference>
<dbReference type="Pfam" id="PF00117">
    <property type="entry name" value="GATase"/>
    <property type="match status" value="1"/>
</dbReference>
<dbReference type="Gene3D" id="3.40.50.880">
    <property type="match status" value="1"/>
</dbReference>
<feature type="active site" evidence="11">
    <location>
        <position position="355"/>
    </location>
</feature>
<dbReference type="GO" id="GO:0044205">
    <property type="term" value="P:'de novo' UMP biosynthetic process"/>
    <property type="evidence" value="ECO:0007669"/>
    <property type="project" value="UniProtKB-UniRule"/>
</dbReference>
<comment type="caution">
    <text evidence="13">The sequence shown here is derived from an EMBL/GenBank/DDBJ whole genome shotgun (WGS) entry which is preliminary data.</text>
</comment>
<dbReference type="FunFam" id="3.40.50.880:FF:000029">
    <property type="entry name" value="Carbamoyl-phosphate synthase small chain"/>
    <property type="match status" value="1"/>
</dbReference>
<dbReference type="GO" id="GO:0006541">
    <property type="term" value="P:glutamine metabolic process"/>
    <property type="evidence" value="ECO:0007669"/>
    <property type="project" value="InterPro"/>
</dbReference>